<feature type="compositionally biased region" description="Acidic residues" evidence="1">
    <location>
        <begin position="338"/>
        <end position="348"/>
    </location>
</feature>
<comment type="caution">
    <text evidence="3">The sequence shown here is derived from an EMBL/GenBank/DDBJ whole genome shotgun (WGS) entry which is preliminary data.</text>
</comment>
<organism evidence="3 4">
    <name type="scientific">Artemia franciscana</name>
    <name type="common">Brine shrimp</name>
    <name type="synonym">Artemia sanfranciscana</name>
    <dbReference type="NCBI Taxonomy" id="6661"/>
    <lineage>
        <taxon>Eukaryota</taxon>
        <taxon>Metazoa</taxon>
        <taxon>Ecdysozoa</taxon>
        <taxon>Arthropoda</taxon>
        <taxon>Crustacea</taxon>
        <taxon>Branchiopoda</taxon>
        <taxon>Anostraca</taxon>
        <taxon>Artemiidae</taxon>
        <taxon>Artemia</taxon>
    </lineage>
</organism>
<feature type="domain" description="Myb/SANT-like DNA-binding" evidence="2">
    <location>
        <begin position="245"/>
        <end position="314"/>
    </location>
</feature>
<dbReference type="AlphaFoldDB" id="A0AA88KXJ6"/>
<proteinExistence type="predicted"/>
<evidence type="ECO:0000259" key="2">
    <source>
        <dbReference type="Pfam" id="PF13837"/>
    </source>
</evidence>
<feature type="region of interest" description="Disordered" evidence="1">
    <location>
        <begin position="603"/>
        <end position="624"/>
    </location>
</feature>
<name>A0AA88KXJ6_ARTSF</name>
<feature type="non-terminal residue" evidence="3">
    <location>
        <position position="1"/>
    </location>
</feature>
<reference evidence="3" key="1">
    <citation type="submission" date="2023-07" db="EMBL/GenBank/DDBJ databases">
        <title>Chromosome-level genome assembly of Artemia franciscana.</title>
        <authorList>
            <person name="Jo E."/>
        </authorList>
    </citation>
    <scope>NUCLEOTIDE SEQUENCE</scope>
    <source>
        <tissue evidence="3">Whole body</tissue>
    </source>
</reference>
<evidence type="ECO:0000313" key="4">
    <source>
        <dbReference type="Proteomes" id="UP001187531"/>
    </source>
</evidence>
<dbReference type="Gene3D" id="1.10.10.60">
    <property type="entry name" value="Homeodomain-like"/>
    <property type="match status" value="1"/>
</dbReference>
<protein>
    <recommendedName>
        <fullName evidence="2">Myb/SANT-like DNA-binding domain-containing protein</fullName>
    </recommendedName>
</protein>
<accession>A0AA88KXJ6</accession>
<dbReference type="EMBL" id="JAVRJZ010000016">
    <property type="protein sequence ID" value="KAK2711283.1"/>
    <property type="molecule type" value="Genomic_DNA"/>
</dbReference>
<feature type="compositionally biased region" description="Basic and acidic residues" evidence="1">
    <location>
        <begin position="603"/>
        <end position="619"/>
    </location>
</feature>
<sequence length="745" mass="83225">SQPFPSTFQTPIFKSEVSSFFPPIILDYSLIMADSDQPVMYMCSKCSQLYSDLEEFKSHQCLTGDEEVYLPEGEGVDSGLVDQQHYDESQQYQTDMGELSQAPEELMGQMHEQGQEEGQMQVEHDAGAHRGETQEPMDTQGDIWTHEVISILLESVKKHLQTGKFGDKLWTNVSIDVVSAASVPTDVATAAGVREKWVELMKNYVENRARNQTNLSPFVNELEYFYDNFRQVYVDTEKGKSGPSPFWTEAKALDLVRIMSREKSRFDNDAQGKKALYTQVATILSKQHGSPVTPGQVTGKYNRILQTYQKITGATNLSEDPGFFDNLLSFIVEEGGLEDDIEEEEPLEEEKVSEPETGGEEEATPKRPVNALRPVTKTIPKAPVTPVTPAKKATKTKWSLELAKVLITIVKDHHKLLETGATSESQFFEHCSKWLKDKSGAELDGSTLQAKYNRMRSEFDTYLSRQGERPKEMPMSQYLAKMEAKLKEHVDTSRSKAAAPATPAAPAVDAFQWNDKATRMFLRILRHFTKAVEANDITVDQVCKDAADILQSYVKLNVTGEQCRRRWLELTARHTAIGKPGTKPSFAKSLSILEKTFGIEKMEEGDKAEASSEEGKEEGGTTEILKNRPGITLSKVALPKDSSVAGGTANGLTCGSCGKFDKVLSTLLRDERDMRRKEHEAMVRVMKDQADAILTLKNAVQALTKVCQHISSAQENINKQLPKLAGARRLREDEGNMAKKRRTGD</sequence>
<evidence type="ECO:0000256" key="1">
    <source>
        <dbReference type="SAM" id="MobiDB-lite"/>
    </source>
</evidence>
<dbReference type="InterPro" id="IPR044822">
    <property type="entry name" value="Myb_DNA-bind_4"/>
</dbReference>
<dbReference type="Proteomes" id="UP001187531">
    <property type="component" value="Unassembled WGS sequence"/>
</dbReference>
<dbReference type="Pfam" id="PF13837">
    <property type="entry name" value="Myb_DNA-bind_4"/>
    <property type="match status" value="1"/>
</dbReference>
<feature type="region of interest" description="Disordered" evidence="1">
    <location>
        <begin position="338"/>
        <end position="367"/>
    </location>
</feature>
<keyword evidence="4" id="KW-1185">Reference proteome</keyword>
<gene>
    <name evidence="3" type="ORF">QYM36_012464</name>
</gene>
<evidence type="ECO:0000313" key="3">
    <source>
        <dbReference type="EMBL" id="KAK2711283.1"/>
    </source>
</evidence>